<proteinExistence type="predicted"/>
<organism evidence="2 3">
    <name type="scientific">Legionella bozemanae</name>
    <name type="common">Fluoribacter bozemanae</name>
    <dbReference type="NCBI Taxonomy" id="447"/>
    <lineage>
        <taxon>Bacteria</taxon>
        <taxon>Pseudomonadati</taxon>
        <taxon>Pseudomonadota</taxon>
        <taxon>Gammaproteobacteria</taxon>
        <taxon>Legionellales</taxon>
        <taxon>Legionellaceae</taxon>
        <taxon>Legionella</taxon>
    </lineage>
</organism>
<keyword evidence="1" id="KW-0472">Membrane</keyword>
<name>A0A0W0RT74_LEGBO</name>
<keyword evidence="1" id="KW-1133">Transmembrane helix</keyword>
<protein>
    <submittedName>
        <fullName evidence="2">Uncharacterized protein</fullName>
    </submittedName>
</protein>
<evidence type="ECO:0000256" key="1">
    <source>
        <dbReference type="SAM" id="Phobius"/>
    </source>
</evidence>
<evidence type="ECO:0000313" key="3">
    <source>
        <dbReference type="Proteomes" id="UP000054695"/>
    </source>
</evidence>
<accession>A0A0W0RT74</accession>
<dbReference type="STRING" id="447.Lboz_1708"/>
<gene>
    <name evidence="2" type="ORF">Lboz_1708</name>
</gene>
<comment type="caution">
    <text evidence="2">The sequence shown here is derived from an EMBL/GenBank/DDBJ whole genome shotgun (WGS) entry which is preliminary data.</text>
</comment>
<keyword evidence="3" id="KW-1185">Reference proteome</keyword>
<feature type="transmembrane region" description="Helical" evidence="1">
    <location>
        <begin position="7"/>
        <end position="29"/>
    </location>
</feature>
<dbReference type="EMBL" id="LNXU01000017">
    <property type="protein sequence ID" value="KTC74268.1"/>
    <property type="molecule type" value="Genomic_DNA"/>
</dbReference>
<evidence type="ECO:0000313" key="2">
    <source>
        <dbReference type="EMBL" id="KTC74268.1"/>
    </source>
</evidence>
<reference evidence="2 3" key="1">
    <citation type="submission" date="2015-11" db="EMBL/GenBank/DDBJ databases">
        <title>Genomic analysis of 38 Legionella species identifies large and diverse effector repertoires.</title>
        <authorList>
            <person name="Burstein D."/>
            <person name="Amaro F."/>
            <person name="Zusman T."/>
            <person name="Lifshitz Z."/>
            <person name="Cohen O."/>
            <person name="Gilbert J.A."/>
            <person name="Pupko T."/>
            <person name="Shuman H.A."/>
            <person name="Segal G."/>
        </authorList>
    </citation>
    <scope>NUCLEOTIDE SEQUENCE [LARGE SCALE GENOMIC DNA]</scope>
    <source>
        <strain evidence="2 3">WIGA</strain>
    </source>
</reference>
<dbReference type="Proteomes" id="UP000054695">
    <property type="component" value="Unassembled WGS sequence"/>
</dbReference>
<keyword evidence="1" id="KW-0812">Transmembrane</keyword>
<dbReference type="AlphaFoldDB" id="A0A0W0RT74"/>
<dbReference type="PATRIC" id="fig|447.4.peg.1820"/>
<sequence>MEAMGKKIFLIIIMLIAYSVITMIVYEFISPATIPLIENNLEISSGYRIWFTTEGKYIHHQGDLSRSAVFGLRFFNRKISPDDFSGVIRQSFVLLGNPHNVEDGSRIELFVIVSKVKI</sequence>